<dbReference type="RefSeq" id="WP_268008072.1">
    <property type="nucleotide sequence ID" value="NZ_CP104067.1"/>
</dbReference>
<evidence type="ECO:0000256" key="1">
    <source>
        <dbReference type="ARBA" id="ARBA00023002"/>
    </source>
</evidence>
<dbReference type="InterPro" id="IPR050129">
    <property type="entry name" value="Zn_alcohol_dh"/>
</dbReference>
<keyword evidence="5" id="KW-1185">Reference proteome</keyword>
<feature type="domain" description="Alcohol dehydrogenase-like C-terminal" evidence="2">
    <location>
        <begin position="193"/>
        <end position="322"/>
    </location>
</feature>
<protein>
    <submittedName>
        <fullName evidence="4">Alcohol dehydrogenase catalytic domain-containing protein</fullName>
    </submittedName>
</protein>
<keyword evidence="1" id="KW-0560">Oxidoreductase</keyword>
<reference evidence="4" key="1">
    <citation type="submission" date="2022-08" db="EMBL/GenBank/DDBJ databases">
        <title>Alicyclobacillus fastidiosus DSM 17978, complete genome.</title>
        <authorList>
            <person name="Wang Q."/>
            <person name="Cai R."/>
            <person name="Wang Z."/>
        </authorList>
    </citation>
    <scope>NUCLEOTIDE SEQUENCE</scope>
    <source>
        <strain evidence="4">DSM 17978</strain>
    </source>
</reference>
<dbReference type="Pfam" id="PF00107">
    <property type="entry name" value="ADH_zinc_N"/>
    <property type="match status" value="1"/>
</dbReference>
<accession>A0ABY6ZMV8</accession>
<gene>
    <name evidence="4" type="ORF">NZD89_12805</name>
</gene>
<evidence type="ECO:0000313" key="4">
    <source>
        <dbReference type="EMBL" id="WAH44176.1"/>
    </source>
</evidence>
<dbReference type="Gene3D" id="3.40.50.720">
    <property type="entry name" value="NAD(P)-binding Rossmann-like Domain"/>
    <property type="match status" value="1"/>
</dbReference>
<dbReference type="InterPro" id="IPR036291">
    <property type="entry name" value="NAD(P)-bd_dom_sf"/>
</dbReference>
<organism evidence="4 5">
    <name type="scientific">Alicyclobacillus fastidiosus</name>
    <dbReference type="NCBI Taxonomy" id="392011"/>
    <lineage>
        <taxon>Bacteria</taxon>
        <taxon>Bacillati</taxon>
        <taxon>Bacillota</taxon>
        <taxon>Bacilli</taxon>
        <taxon>Bacillales</taxon>
        <taxon>Alicyclobacillaceae</taxon>
        <taxon>Alicyclobacillus</taxon>
    </lineage>
</organism>
<dbReference type="Proteomes" id="UP001164761">
    <property type="component" value="Chromosome"/>
</dbReference>
<sequence length="365" mass="39328">MRHAPKSIAAVAVRNNETRIQELALPEISADDGLLRVEMVGMCGTDVGNYNHITRPTILGHHVVGHVEKIGEHASQWWGVKEGDRVAMEEYLPCGTCEHCREGLFRSCKSTDSRRGGMRYGNTSIDIKPGLWGGFSQYMYLHPNAVVHKMPPHVPAAEAVFTLPLANGFEWMCLEARVGIGKTVVVLGPGQQGMACVLAAKAAGAQVIVVGRQSSVHRLALCKQLGADDIVNTTIEDPIERITQITGGKMADVVVDVTSGGPELITQSFAMVKSRGLVVLAAYKYAKVTEWDSDLVLAKSLTVKGLRGHSYGAVEMAIQCISSGRFPISILQSHNFGLLDVDRALRTAAGAGEPNPLLVSVTPWQ</sequence>
<dbReference type="InterPro" id="IPR011032">
    <property type="entry name" value="GroES-like_sf"/>
</dbReference>
<evidence type="ECO:0000313" key="5">
    <source>
        <dbReference type="Proteomes" id="UP001164761"/>
    </source>
</evidence>
<dbReference type="InterPro" id="IPR013149">
    <property type="entry name" value="ADH-like_C"/>
</dbReference>
<dbReference type="PANTHER" id="PTHR43401:SF2">
    <property type="entry name" value="L-THREONINE 3-DEHYDROGENASE"/>
    <property type="match status" value="1"/>
</dbReference>
<evidence type="ECO:0000259" key="3">
    <source>
        <dbReference type="Pfam" id="PF08240"/>
    </source>
</evidence>
<dbReference type="SUPFAM" id="SSF50129">
    <property type="entry name" value="GroES-like"/>
    <property type="match status" value="1"/>
</dbReference>
<dbReference type="InterPro" id="IPR013154">
    <property type="entry name" value="ADH-like_N"/>
</dbReference>
<dbReference type="Gene3D" id="3.90.180.10">
    <property type="entry name" value="Medium-chain alcohol dehydrogenases, catalytic domain"/>
    <property type="match status" value="1"/>
</dbReference>
<evidence type="ECO:0000259" key="2">
    <source>
        <dbReference type="Pfam" id="PF00107"/>
    </source>
</evidence>
<feature type="domain" description="Alcohol dehydrogenase-like N-terminal" evidence="3">
    <location>
        <begin position="31"/>
        <end position="151"/>
    </location>
</feature>
<dbReference type="PANTHER" id="PTHR43401">
    <property type="entry name" value="L-THREONINE 3-DEHYDROGENASE"/>
    <property type="match status" value="1"/>
</dbReference>
<proteinExistence type="predicted"/>
<dbReference type="Pfam" id="PF08240">
    <property type="entry name" value="ADH_N"/>
    <property type="match status" value="1"/>
</dbReference>
<name>A0ABY6ZMV8_9BACL</name>
<dbReference type="SUPFAM" id="SSF51735">
    <property type="entry name" value="NAD(P)-binding Rossmann-fold domains"/>
    <property type="match status" value="1"/>
</dbReference>
<dbReference type="EMBL" id="CP104067">
    <property type="protein sequence ID" value="WAH44176.1"/>
    <property type="molecule type" value="Genomic_DNA"/>
</dbReference>